<dbReference type="Pfam" id="PF02397">
    <property type="entry name" value="Bac_transf"/>
    <property type="match status" value="1"/>
</dbReference>
<protein>
    <submittedName>
        <fullName evidence="4">Glycosyl transferase possibly involved in lipopolysaccharide synthesis</fullName>
    </submittedName>
</protein>
<dbReference type="STRING" id="768710.DesyoDRAFT_4924"/>
<dbReference type="eggNOG" id="COG2148">
    <property type="taxonomic scope" value="Bacteria"/>
</dbReference>
<organism evidence="4 5">
    <name type="scientific">Desulfosporosinus youngiae DSM 17734</name>
    <dbReference type="NCBI Taxonomy" id="768710"/>
    <lineage>
        <taxon>Bacteria</taxon>
        <taxon>Bacillati</taxon>
        <taxon>Bacillota</taxon>
        <taxon>Clostridia</taxon>
        <taxon>Eubacteriales</taxon>
        <taxon>Desulfitobacteriaceae</taxon>
        <taxon>Desulfosporosinus</taxon>
    </lineage>
</organism>
<evidence type="ECO:0000259" key="3">
    <source>
        <dbReference type="Pfam" id="PF02397"/>
    </source>
</evidence>
<evidence type="ECO:0000313" key="5">
    <source>
        <dbReference type="Proteomes" id="UP000005104"/>
    </source>
</evidence>
<keyword evidence="5" id="KW-1185">Reference proteome</keyword>
<dbReference type="InterPro" id="IPR003362">
    <property type="entry name" value="Bact_transf"/>
</dbReference>
<comment type="similarity">
    <text evidence="1">Belongs to the bacterial sugar transferase family.</text>
</comment>
<evidence type="ECO:0000313" key="4">
    <source>
        <dbReference type="EMBL" id="EHQ91864.1"/>
    </source>
</evidence>
<sequence>MIAEELTKEMRWKLADQLAEERLEAVNMLCEEVIPHENIYSKYVKRIIDIIVSGLALIVTLPINLVIGIVTYFDVGRPIFFKQERVGKEGKIFVLIKFRNMRNTVDERGELLPPDQRVTEFGKFVRKTSLDELLNFWSIFKGDMSLLGPRPLVPEYTHRYNKRHKMRLAVRPGLECPPRKVSDHPVTWQEQFENDVWYVENVGAKTDIYMMIQLVKYVFNRKNAKVRSIGRGTFMGYSWDGRAINLVELTKEGINYEKITNRAYALEAIAAVTVESVGSMRLSG</sequence>
<evidence type="ECO:0000256" key="1">
    <source>
        <dbReference type="ARBA" id="ARBA00006464"/>
    </source>
</evidence>
<dbReference type="PANTHER" id="PTHR30576">
    <property type="entry name" value="COLANIC BIOSYNTHESIS UDP-GLUCOSE LIPID CARRIER TRANSFERASE"/>
    <property type="match status" value="1"/>
</dbReference>
<dbReference type="Proteomes" id="UP000005104">
    <property type="component" value="Chromosome"/>
</dbReference>
<reference evidence="4 5" key="1">
    <citation type="submission" date="2011-11" db="EMBL/GenBank/DDBJ databases">
        <title>The Noncontiguous Finished genome of Desulfosporosinus youngiae DSM 17734.</title>
        <authorList>
            <consortium name="US DOE Joint Genome Institute (JGI-PGF)"/>
            <person name="Lucas S."/>
            <person name="Han J."/>
            <person name="Lapidus A."/>
            <person name="Cheng J.-F."/>
            <person name="Goodwin L."/>
            <person name="Pitluck S."/>
            <person name="Peters L."/>
            <person name="Ovchinnikova G."/>
            <person name="Lu M."/>
            <person name="Land M.L."/>
            <person name="Hauser L."/>
            <person name="Pester M."/>
            <person name="Spring S."/>
            <person name="Ollivier B."/>
            <person name="Rattei T."/>
            <person name="Klenk H.-P."/>
            <person name="Wagner M."/>
            <person name="Loy A."/>
            <person name="Woyke T.J."/>
        </authorList>
    </citation>
    <scope>NUCLEOTIDE SEQUENCE [LARGE SCALE GENOMIC DNA]</scope>
    <source>
        <strain evidence="4 5">DSM 17734</strain>
    </source>
</reference>
<proteinExistence type="inferred from homology"/>
<name>H5XZF8_9FIRM</name>
<evidence type="ECO:0000256" key="2">
    <source>
        <dbReference type="SAM" id="Phobius"/>
    </source>
</evidence>
<keyword evidence="4" id="KW-0808">Transferase</keyword>
<keyword evidence="2" id="KW-0472">Membrane</keyword>
<feature type="transmembrane region" description="Helical" evidence="2">
    <location>
        <begin position="50"/>
        <end position="73"/>
    </location>
</feature>
<keyword evidence="2" id="KW-1133">Transmembrane helix</keyword>
<keyword evidence="2" id="KW-0812">Transmembrane</keyword>
<feature type="domain" description="Bacterial sugar transferase" evidence="3">
    <location>
        <begin position="45"/>
        <end position="219"/>
    </location>
</feature>
<dbReference type="PANTHER" id="PTHR30576:SF8">
    <property type="entry name" value="UNDECAPRENYL-PHOSPHATE GALACTOSE PHOSPHOTRANSFERASE"/>
    <property type="match status" value="1"/>
</dbReference>
<dbReference type="HOGENOM" id="CLU_024920_1_4_9"/>
<gene>
    <name evidence="4" type="ORF">DesyoDRAFT_4924</name>
</gene>
<dbReference type="RefSeq" id="WP_007786996.1">
    <property type="nucleotide sequence ID" value="NZ_CM001441.1"/>
</dbReference>
<dbReference type="AlphaFoldDB" id="H5XZF8"/>
<dbReference type="GO" id="GO:0016780">
    <property type="term" value="F:phosphotransferase activity, for other substituted phosphate groups"/>
    <property type="evidence" value="ECO:0007669"/>
    <property type="project" value="TreeGrafter"/>
</dbReference>
<dbReference type="OrthoDB" id="9808602at2"/>
<dbReference type="EMBL" id="CM001441">
    <property type="protein sequence ID" value="EHQ91864.1"/>
    <property type="molecule type" value="Genomic_DNA"/>
</dbReference>
<accession>H5XZF8</accession>